<dbReference type="EMBL" id="JADPUN010000209">
    <property type="protein sequence ID" value="MBF9131799.1"/>
    <property type="molecule type" value="Genomic_DNA"/>
</dbReference>
<dbReference type="RefSeq" id="WP_196203342.1">
    <property type="nucleotide sequence ID" value="NZ_JADPUN010000209.1"/>
</dbReference>
<dbReference type="SUPFAM" id="SSF53756">
    <property type="entry name" value="UDP-Glycosyltransferase/glycogen phosphorylase"/>
    <property type="match status" value="1"/>
</dbReference>
<dbReference type="Pfam" id="PF13692">
    <property type="entry name" value="Glyco_trans_1_4"/>
    <property type="match status" value="1"/>
</dbReference>
<accession>A0ABS0H0V7</accession>
<name>A0ABS0H0V7_9ACTN</name>
<keyword evidence="2" id="KW-1185">Reference proteome</keyword>
<dbReference type="Gene3D" id="3.40.50.2000">
    <property type="entry name" value="Glycogen Phosphorylase B"/>
    <property type="match status" value="1"/>
</dbReference>
<comment type="caution">
    <text evidence="1">The sequence shown here is derived from an EMBL/GenBank/DDBJ whole genome shotgun (WGS) entry which is preliminary data.</text>
</comment>
<gene>
    <name evidence="1" type="ORF">I0C86_22940</name>
</gene>
<evidence type="ECO:0000313" key="2">
    <source>
        <dbReference type="Proteomes" id="UP000638560"/>
    </source>
</evidence>
<reference evidence="1 2" key="1">
    <citation type="submission" date="2020-11" db="EMBL/GenBank/DDBJ databases">
        <title>A novel isolate from a Black sea contaminated sediment with potential to produce alkanes: Plantactinospora alkalitolerans sp. nov.</title>
        <authorList>
            <person name="Carro L."/>
            <person name="Veyisoglu A."/>
            <person name="Guven K."/>
            <person name="Schumann P."/>
            <person name="Klenk H.-P."/>
            <person name="Sahin N."/>
        </authorList>
    </citation>
    <scope>NUCLEOTIDE SEQUENCE [LARGE SCALE GENOMIC DNA]</scope>
    <source>
        <strain evidence="1 2">S1510</strain>
    </source>
</reference>
<sequence>MGLTVVSTFFPLPPDRGDPVRVLMMLRAISRIQPFTLAVVRRPDTTGDQLDQLGGMLPEVEVRDYPATPYRLDRLGPFGRYPEAMADGLPPWIRSRYSQPLHDDLRTRDGAGIAIGEAAAVYFRGTRLRWHWDKANVLAGSTRGDIAEAEDLAHQLRARYLAGISTRFESRALSECETVSVTSAEEATRLAEHHRRRADFTLPSCVPMPVGHVPRPQERHLVWLSSFSYRANLAGLRHFLDRGWPSLRRAGFRLTLVGSGLTDRVRASLAAIDGVDVPGYVADLRPVLARARAAVVPVWSGAGVKLKTLTLLAHSVPVFTTPVGAEGVPATEAVRLADTPEALAAEILGSSAAELDAMVAAGARLIEGQFSEDRFAERLVDALARHGYLDVTGTSFRQGI</sequence>
<dbReference type="Proteomes" id="UP000638560">
    <property type="component" value="Unassembled WGS sequence"/>
</dbReference>
<organism evidence="1 2">
    <name type="scientific">Plantactinospora alkalitolerans</name>
    <dbReference type="NCBI Taxonomy" id="2789879"/>
    <lineage>
        <taxon>Bacteria</taxon>
        <taxon>Bacillati</taxon>
        <taxon>Actinomycetota</taxon>
        <taxon>Actinomycetes</taxon>
        <taxon>Micromonosporales</taxon>
        <taxon>Micromonosporaceae</taxon>
        <taxon>Plantactinospora</taxon>
    </lineage>
</organism>
<proteinExistence type="predicted"/>
<evidence type="ECO:0000313" key="1">
    <source>
        <dbReference type="EMBL" id="MBF9131799.1"/>
    </source>
</evidence>
<protein>
    <submittedName>
        <fullName evidence="1">Glycosyltransferase</fullName>
    </submittedName>
</protein>